<evidence type="ECO:0000313" key="6">
    <source>
        <dbReference type="EMBL" id="ASV31062.1"/>
    </source>
</evidence>
<dbReference type="SUPFAM" id="SSF55831">
    <property type="entry name" value="Thymidylate synthase/dCMP hydroxymethylase"/>
    <property type="match status" value="1"/>
</dbReference>
<feature type="binding site" description="in other chain" evidence="5">
    <location>
        <begin position="217"/>
        <end position="219"/>
    </location>
    <ligand>
        <name>dUMP</name>
        <dbReference type="ChEBI" id="CHEBI:246422"/>
        <note>ligand shared between dimeric partners</note>
    </ligand>
</feature>
<keyword evidence="2 5" id="KW-0489">Methyltransferase</keyword>
<dbReference type="NCBIfam" id="TIGR03284">
    <property type="entry name" value="thym_sym"/>
    <property type="match status" value="2"/>
</dbReference>
<feature type="binding site" evidence="5">
    <location>
        <begin position="123"/>
        <end position="124"/>
    </location>
    <ligand>
        <name>dUMP</name>
        <dbReference type="ChEBI" id="CHEBI:246422"/>
        <note>ligand shared between dimeric partners</note>
    </ligand>
</feature>
<dbReference type="Proteomes" id="UP000215244">
    <property type="component" value="Chromosome"/>
</dbReference>
<dbReference type="AlphaFoldDB" id="A0A223V6Z2"/>
<comment type="subcellular location">
    <subcellularLocation>
        <location evidence="5">Cytoplasm</location>
    </subcellularLocation>
</comment>
<keyword evidence="3 5" id="KW-0808">Transferase</keyword>
<feature type="binding site" description="in other chain" evidence="5">
    <location>
        <position position="21"/>
    </location>
    <ligand>
        <name>dUMP</name>
        <dbReference type="ChEBI" id="CHEBI:246422"/>
        <note>ligand shared between dimeric partners</note>
    </ligand>
</feature>
<feature type="binding site" evidence="5">
    <location>
        <position position="51"/>
    </location>
    <ligand>
        <name>(6R)-5,10-methylene-5,6,7,8-tetrahydrofolate</name>
        <dbReference type="ChEBI" id="CHEBI:15636"/>
    </ligand>
</feature>
<evidence type="ECO:0000313" key="7">
    <source>
        <dbReference type="Proteomes" id="UP000215244"/>
    </source>
</evidence>
<feature type="binding site" evidence="5">
    <location>
        <position position="179"/>
    </location>
    <ligand>
        <name>(6R)-5,10-methylene-5,6,7,8-tetrahydrofolate</name>
        <dbReference type="ChEBI" id="CHEBI:15636"/>
    </ligand>
</feature>
<dbReference type="PRINTS" id="PR00108">
    <property type="entry name" value="THYMDSNTHASE"/>
</dbReference>
<sequence length="274" mass="31415">MKQYHDLLKHVLEEGNQKGDRTGTGTKSVFGYQMRFDLSEGFPMVTTKKLHLKSIIYELLWFLKGDTNIAYLKENGVRIWNEWADENGDLGPVYGHQWRNWNDDEIDQIKEVIDSLKNNPNSRRMLVSAWNPSVLPNTSKSFSENVANGKAALPPCHAFFQFYVADGKLSCQLYQRSADIFLGVPFNIASYALFTMMMAQVCGYEPGDFVHTFGDAHIYNNHMEQVELQLSRAPRPLPKMVLNPDVKDIFDFKFEDFTLVDYNPHPHIKGVVAV</sequence>
<dbReference type="KEGG" id="marb:CJ263_13045"/>
<reference evidence="6 7" key="1">
    <citation type="submission" date="2017-08" db="EMBL/GenBank/DDBJ databases">
        <title>The complete genome sequence of Maribacter sp. B1, isolated from deep-sea sediment.</title>
        <authorList>
            <person name="Wu Y.-H."/>
            <person name="Cheng H."/>
            <person name="Xu X.-W."/>
        </authorList>
    </citation>
    <scope>NUCLEOTIDE SEQUENCE [LARGE SCALE GENOMIC DNA]</scope>
    <source>
        <strain evidence="6 7">B1</strain>
    </source>
</reference>
<dbReference type="FunFam" id="3.30.572.10:FF:000013">
    <property type="entry name" value="Thymidylate synthase"/>
    <property type="match status" value="1"/>
</dbReference>
<dbReference type="InterPro" id="IPR036926">
    <property type="entry name" value="Thymidate_synth/dCMP_Mease_sf"/>
</dbReference>
<evidence type="ECO:0000256" key="4">
    <source>
        <dbReference type="ARBA" id="ARBA00022727"/>
    </source>
</evidence>
<organism evidence="6 7">
    <name type="scientific">Maribacter cobaltidurans</name>
    <dbReference type="NCBI Taxonomy" id="1178778"/>
    <lineage>
        <taxon>Bacteria</taxon>
        <taxon>Pseudomonadati</taxon>
        <taxon>Bacteroidota</taxon>
        <taxon>Flavobacteriia</taxon>
        <taxon>Flavobacteriales</taxon>
        <taxon>Flavobacteriaceae</taxon>
        <taxon>Maribacter</taxon>
    </lineage>
</organism>
<dbReference type="CDD" id="cd00351">
    <property type="entry name" value="TS_Pyrimidine_HMase"/>
    <property type="match status" value="1"/>
</dbReference>
<dbReference type="InterPro" id="IPR023451">
    <property type="entry name" value="Thymidate_synth/dCMP_Mease_dom"/>
</dbReference>
<dbReference type="Gene3D" id="3.30.572.10">
    <property type="entry name" value="Thymidylate synthase/dCMP hydroxymethylase domain"/>
    <property type="match status" value="1"/>
</dbReference>
<dbReference type="GO" id="GO:0032259">
    <property type="term" value="P:methylation"/>
    <property type="evidence" value="ECO:0007669"/>
    <property type="project" value="UniProtKB-KW"/>
</dbReference>
<dbReference type="NCBIfam" id="NF002499">
    <property type="entry name" value="PRK01827.1-5"/>
    <property type="match status" value="1"/>
</dbReference>
<dbReference type="GO" id="GO:0005829">
    <property type="term" value="C:cytosol"/>
    <property type="evidence" value="ECO:0007669"/>
    <property type="project" value="TreeGrafter"/>
</dbReference>
<evidence type="ECO:0000256" key="3">
    <source>
        <dbReference type="ARBA" id="ARBA00022679"/>
    </source>
</evidence>
<keyword evidence="4 5" id="KW-0545">Nucleotide biosynthesis</keyword>
<comment type="function">
    <text evidence="5">Catalyzes the reductive methylation of 2'-deoxyuridine-5'-monophosphate (dUMP) to 2'-deoxythymidine-5'-monophosphate (dTMP) while utilizing 5,10-methylenetetrahydrofolate (mTHF) as the methyl donor and reductant in the reaction, yielding dihydrofolate (DHF) as a by-product. This enzymatic reaction provides an intracellular de novo source of dTMP, an essential precursor for DNA biosynthesis.</text>
</comment>
<dbReference type="UniPathway" id="UPA00575"/>
<evidence type="ECO:0000256" key="5">
    <source>
        <dbReference type="HAMAP-Rule" id="MF_00008"/>
    </source>
</evidence>
<feature type="binding site" description="in other chain" evidence="5">
    <location>
        <position position="187"/>
    </location>
    <ligand>
        <name>dUMP</name>
        <dbReference type="ChEBI" id="CHEBI:246422"/>
        <note>ligand shared between dimeric partners</note>
    </ligand>
</feature>
<comment type="subunit">
    <text evidence="5">Homodimer.</text>
</comment>
<gene>
    <name evidence="5" type="primary">thyA</name>
    <name evidence="6" type="ORF">CJ263_13045</name>
</gene>
<dbReference type="NCBIfam" id="NF002497">
    <property type="entry name" value="PRK01827.1-3"/>
    <property type="match status" value="1"/>
</dbReference>
<feature type="active site" description="Nucleophile" evidence="5">
    <location>
        <position position="156"/>
    </location>
</feature>
<accession>A0A223V6Z2</accession>
<feature type="binding site" evidence="5">
    <location>
        <position position="273"/>
    </location>
    <ligand>
        <name>(6R)-5,10-methylene-5,6,7,8-tetrahydrofolate</name>
        <dbReference type="ChEBI" id="CHEBI:15636"/>
    </ligand>
</feature>
<dbReference type="GO" id="GO:0006235">
    <property type="term" value="P:dTTP biosynthetic process"/>
    <property type="evidence" value="ECO:0007669"/>
    <property type="project" value="UniProtKB-UniRule"/>
</dbReference>
<evidence type="ECO:0000256" key="2">
    <source>
        <dbReference type="ARBA" id="ARBA00022603"/>
    </source>
</evidence>
<dbReference type="EC" id="2.1.1.45" evidence="1 5"/>
<feature type="binding site" description="in other chain" evidence="5">
    <location>
        <begin position="176"/>
        <end position="179"/>
    </location>
    <ligand>
        <name>dUMP</name>
        <dbReference type="ChEBI" id="CHEBI:246422"/>
        <note>ligand shared between dimeric partners</note>
    </ligand>
</feature>
<evidence type="ECO:0000256" key="1">
    <source>
        <dbReference type="ARBA" id="ARBA00011947"/>
    </source>
</evidence>
<dbReference type="HAMAP" id="MF_00008">
    <property type="entry name" value="Thymidy_synth_bact"/>
    <property type="match status" value="1"/>
</dbReference>
<dbReference type="PANTHER" id="PTHR11548:SF9">
    <property type="entry name" value="THYMIDYLATE SYNTHASE"/>
    <property type="match status" value="1"/>
</dbReference>
<dbReference type="InterPro" id="IPR000398">
    <property type="entry name" value="Thymidylate_synthase"/>
</dbReference>
<dbReference type="EMBL" id="CP022957">
    <property type="protein sequence ID" value="ASV31062.1"/>
    <property type="molecule type" value="Genomic_DNA"/>
</dbReference>
<dbReference type="PANTHER" id="PTHR11548">
    <property type="entry name" value="THYMIDYLATE SYNTHASE 1"/>
    <property type="match status" value="1"/>
</dbReference>
<comment type="catalytic activity">
    <reaction evidence="5">
        <text>dUMP + (6R)-5,10-methylene-5,6,7,8-tetrahydrofolate = 7,8-dihydrofolate + dTMP</text>
        <dbReference type="Rhea" id="RHEA:12104"/>
        <dbReference type="ChEBI" id="CHEBI:15636"/>
        <dbReference type="ChEBI" id="CHEBI:57451"/>
        <dbReference type="ChEBI" id="CHEBI:63528"/>
        <dbReference type="ChEBI" id="CHEBI:246422"/>
        <dbReference type="EC" id="2.1.1.45"/>
    </reaction>
</comment>
<dbReference type="GO" id="GO:0006231">
    <property type="term" value="P:dTMP biosynthetic process"/>
    <property type="evidence" value="ECO:0007669"/>
    <property type="project" value="UniProtKB-UniRule"/>
</dbReference>
<name>A0A223V6Z2_9FLAO</name>
<comment type="pathway">
    <text evidence="5">Pyrimidine metabolism; dTTP biosynthesis.</text>
</comment>
<dbReference type="Pfam" id="PF00303">
    <property type="entry name" value="Thymidylat_synt"/>
    <property type="match status" value="1"/>
</dbReference>
<keyword evidence="5" id="KW-0963">Cytoplasm</keyword>
<comment type="similarity">
    <text evidence="5">Belongs to the thymidylate synthase family. Bacterial-type ThyA subfamily.</text>
</comment>
<protein>
    <recommendedName>
        <fullName evidence="1 5">Thymidylate synthase</fullName>
        <shortName evidence="5">TS</shortName>
        <shortName evidence="5">TSase</shortName>
        <ecNumber evidence="1 5">2.1.1.45</ecNumber>
    </recommendedName>
</protein>
<dbReference type="OrthoDB" id="9774633at2"/>
<keyword evidence="7" id="KW-1185">Reference proteome</keyword>
<dbReference type="InterPro" id="IPR045097">
    <property type="entry name" value="Thymidate_synth/dCMP_Mease"/>
</dbReference>
<dbReference type="GO" id="GO:0004799">
    <property type="term" value="F:thymidylate synthase activity"/>
    <property type="evidence" value="ECO:0007669"/>
    <property type="project" value="UniProtKB-UniRule"/>
</dbReference>
<dbReference type="RefSeq" id="WP_094997674.1">
    <property type="nucleotide sequence ID" value="NZ_BMJL01000014.1"/>
</dbReference>
<proteinExistence type="inferred from homology"/>